<accession>A0A482XWY0</accession>
<evidence type="ECO:0000313" key="1">
    <source>
        <dbReference type="EMBL" id="RZH68189.1"/>
    </source>
</evidence>
<organism evidence="1">
    <name type="scientific">Natrinema altunense</name>
    <dbReference type="NCBI Taxonomy" id="222984"/>
    <lineage>
        <taxon>Archaea</taxon>
        <taxon>Methanobacteriati</taxon>
        <taxon>Methanobacteriota</taxon>
        <taxon>Stenosarchaea group</taxon>
        <taxon>Halobacteria</taxon>
        <taxon>Halobacteriales</taxon>
        <taxon>Natrialbaceae</taxon>
        <taxon>Natrinema</taxon>
    </lineage>
</organism>
<comment type="caution">
    <text evidence="1">The sequence shown here is derived from an EMBL/GenBank/DDBJ whole genome shotgun (WGS) entry which is preliminary data.</text>
</comment>
<sequence length="109" mass="12045">MGVRPPSSGDNEEPDSIEFGIAAVDAHLRDADLSFPATKDDIEAELGHERIPYDVHGNDVALSEMLAEVPTEEFDSRQELLNQLHNPFEAYRRNNSGGVVAQVRSLLPF</sequence>
<dbReference type="OrthoDB" id="317711at2157"/>
<dbReference type="InterPro" id="IPR043899">
    <property type="entry name" value="DUF5789"/>
</dbReference>
<gene>
    <name evidence="1" type="ORF">ELS17_01590</name>
</gene>
<protein>
    <recommendedName>
        <fullName evidence="2">DUF2795 domain-containing protein</fullName>
    </recommendedName>
</protein>
<dbReference type="RefSeq" id="WP_007108935.1">
    <property type="nucleotide sequence ID" value="NZ_JNCS01000003.1"/>
</dbReference>
<name>A0A482XWY0_9EURY</name>
<dbReference type="Proteomes" id="UP000292704">
    <property type="component" value="Unassembled WGS sequence"/>
</dbReference>
<evidence type="ECO:0008006" key="2">
    <source>
        <dbReference type="Google" id="ProtNLM"/>
    </source>
</evidence>
<proteinExistence type="predicted"/>
<reference evidence="1" key="1">
    <citation type="submission" date="2019-02" db="EMBL/GenBank/DDBJ databases">
        <title>Genome analysis provides insights into bioremediation potentialities and Haloocin production by Natrinema altunense strain 4.1R isolated from Chott Douz in Tunisian desert.</title>
        <authorList>
            <person name="Najjari A."/>
            <person name="Youssef N."/>
            <person name="Ben Dhia O."/>
            <person name="Ferjani R."/>
            <person name="El Hidri D."/>
            <person name="Ouzari H.I."/>
            <person name="Cherif A."/>
        </authorList>
    </citation>
    <scope>NUCLEOTIDE SEQUENCE [LARGE SCALE GENOMIC DNA]</scope>
    <source>
        <strain evidence="1">4.1R</strain>
    </source>
</reference>
<dbReference type="EMBL" id="SHMR01000001">
    <property type="protein sequence ID" value="RZH68189.1"/>
    <property type="molecule type" value="Genomic_DNA"/>
</dbReference>
<dbReference type="AlphaFoldDB" id="A0A482XWY0"/>
<dbReference type="Pfam" id="PF19102">
    <property type="entry name" value="DUF5789"/>
    <property type="match status" value="1"/>
</dbReference>